<dbReference type="AlphaFoldDB" id="A0A9Q3D174"/>
<dbReference type="Pfam" id="PF04910">
    <property type="entry name" value="Tcf25"/>
    <property type="match status" value="1"/>
</dbReference>
<dbReference type="Proteomes" id="UP000765509">
    <property type="component" value="Unassembled WGS sequence"/>
</dbReference>
<feature type="region of interest" description="Disordered" evidence="1">
    <location>
        <begin position="63"/>
        <end position="130"/>
    </location>
</feature>
<keyword evidence="3" id="KW-1185">Reference proteome</keyword>
<name>A0A9Q3D174_9BASI</name>
<feature type="region of interest" description="Disordered" evidence="1">
    <location>
        <begin position="1"/>
        <end position="38"/>
    </location>
</feature>
<reference evidence="2" key="1">
    <citation type="submission" date="2021-03" db="EMBL/GenBank/DDBJ databases">
        <title>Draft genome sequence of rust myrtle Austropuccinia psidii MF-1, a brazilian biotype.</title>
        <authorList>
            <person name="Quecine M.C."/>
            <person name="Pachon D.M.R."/>
            <person name="Bonatelli M.L."/>
            <person name="Correr F.H."/>
            <person name="Franceschini L.M."/>
            <person name="Leite T.F."/>
            <person name="Margarido G.R.A."/>
            <person name="Almeida C.A."/>
            <person name="Ferrarezi J.A."/>
            <person name="Labate C.A."/>
        </authorList>
    </citation>
    <scope>NUCLEOTIDE SEQUENCE</scope>
    <source>
        <strain evidence="2">MF-1</strain>
    </source>
</reference>
<feature type="compositionally biased region" description="Basic residues" evidence="1">
    <location>
        <begin position="86"/>
        <end position="101"/>
    </location>
</feature>
<evidence type="ECO:0008006" key="4">
    <source>
        <dbReference type="Google" id="ProtNLM"/>
    </source>
</evidence>
<dbReference type="GO" id="GO:1990112">
    <property type="term" value="C:RQC complex"/>
    <property type="evidence" value="ECO:0007669"/>
    <property type="project" value="TreeGrafter"/>
</dbReference>
<dbReference type="EMBL" id="AVOT02012847">
    <property type="protein sequence ID" value="MBW0494959.1"/>
    <property type="molecule type" value="Genomic_DNA"/>
</dbReference>
<feature type="region of interest" description="Disordered" evidence="1">
    <location>
        <begin position="729"/>
        <end position="782"/>
    </location>
</feature>
<feature type="compositionally biased region" description="Basic and acidic residues" evidence="1">
    <location>
        <begin position="29"/>
        <end position="38"/>
    </location>
</feature>
<evidence type="ECO:0000313" key="3">
    <source>
        <dbReference type="Proteomes" id="UP000765509"/>
    </source>
</evidence>
<protein>
    <recommendedName>
        <fullName evidence="4">DUF654-domain-containing protein</fullName>
    </recommendedName>
</protein>
<evidence type="ECO:0000256" key="1">
    <source>
        <dbReference type="SAM" id="MobiDB-lite"/>
    </source>
</evidence>
<dbReference type="InterPro" id="IPR006994">
    <property type="entry name" value="TCF25/Rqc1"/>
</dbReference>
<dbReference type="PANTHER" id="PTHR22684">
    <property type="entry name" value="NULP1-RELATED"/>
    <property type="match status" value="1"/>
</dbReference>
<organism evidence="2 3">
    <name type="scientific">Austropuccinia psidii MF-1</name>
    <dbReference type="NCBI Taxonomy" id="1389203"/>
    <lineage>
        <taxon>Eukaryota</taxon>
        <taxon>Fungi</taxon>
        <taxon>Dikarya</taxon>
        <taxon>Basidiomycota</taxon>
        <taxon>Pucciniomycotina</taxon>
        <taxon>Pucciniomycetes</taxon>
        <taxon>Pucciniales</taxon>
        <taxon>Sphaerophragmiaceae</taxon>
        <taxon>Austropuccinia</taxon>
    </lineage>
</organism>
<gene>
    <name evidence="2" type="ORF">O181_034674</name>
</gene>
<feature type="compositionally biased region" description="Low complexity" evidence="1">
    <location>
        <begin position="729"/>
        <end position="741"/>
    </location>
</feature>
<dbReference type="GO" id="GO:1990116">
    <property type="term" value="P:ribosome-associated ubiquitin-dependent protein catabolic process"/>
    <property type="evidence" value="ECO:0007669"/>
    <property type="project" value="TreeGrafter"/>
</dbReference>
<dbReference type="OrthoDB" id="205993at2759"/>
<proteinExistence type="predicted"/>
<accession>A0A9Q3D174</accession>
<dbReference type="PANTHER" id="PTHR22684:SF0">
    <property type="entry name" value="RIBOSOME QUALITY CONTROL COMPLEX SUBUNIT TCF25"/>
    <property type="match status" value="1"/>
</dbReference>
<comment type="caution">
    <text evidence="2">The sequence shown here is derived from an EMBL/GenBank/DDBJ whole genome shotgun (WGS) entry which is preliminary data.</text>
</comment>
<sequence length="782" mass="87902">MVRSSRRQKRENEELQNLAFSTQEIQQDDDGKSSSDDHLAQTASDIVLASNLSNKFSTFSDLLNDSESSQEENVEDESIEPIKGAKANKSKKKKSKKKSKNKSNLEKIQQQAVDSPSGRPTLQSVGSKSKASKTAKATCIELDEIDAALEDLKSASHFSTSVHASSSTKSLQPPSHAINNLLAIDGRSLDPEIELRKMFGAKVVSSSFQNNTSNLAAYYGTRISNNPHHHLNYKSKATLLAKALPNWPKHHGDSSGLSMKSMFEGLQPTGPTSSHELWFSFEHAPSFRLVQSKFIAAILSLDPNQLISLLHIAPYHPDTLLQLSEIAGEQGDPGQALDFLNRALYGFEKSFHPSYNLCKGDCRLDFQRVENRSFFRAIEKKLQLLMKRGCWRTAFETGKLLFALNPYQDPYGALLWLDFLAPKAKQYQYFLDLLSHLADLQNRDLNGGIYTEAYPGLYYSKALCLRALEETETLRADNPSSFALESAILRFPQVIIPLAQAIEVDVPSTFHWVPRATPQTSYGNTVDNLLHLQAQIYVLRASSLWKEVNTRIWLQMILNRCHAKLVDPKDPDVILGEEFSRNNHHPIIPDGIYRTVFVSDVQSLKKFLPSTVSNTDSYSFDPFPPKDGTFYDETYFENMSSAPTPARSRQHNRIPQVNAPLHEIGRRLWNAIPIDLEAMAANAEIQNRDIERANEIEQLQIGLQAEIDFLEPMERQELLDRLHAILGQAQPNNNNNADQDAGLGTRPRSDTMDDQLPPDTNLEDTLPSNHMPGAFLDEEWFP</sequence>
<evidence type="ECO:0000313" key="2">
    <source>
        <dbReference type="EMBL" id="MBW0494959.1"/>
    </source>
</evidence>
<feature type="compositionally biased region" description="Polar residues" evidence="1">
    <location>
        <begin position="106"/>
        <end position="126"/>
    </location>
</feature>
<feature type="compositionally biased region" description="Acidic residues" evidence="1">
    <location>
        <begin position="68"/>
        <end position="79"/>
    </location>
</feature>
<dbReference type="GO" id="GO:0072344">
    <property type="term" value="P:rescue of stalled ribosome"/>
    <property type="evidence" value="ECO:0007669"/>
    <property type="project" value="TreeGrafter"/>
</dbReference>